<dbReference type="AlphaFoldDB" id="A0A5J4VUQ1"/>
<organism evidence="1 2">
    <name type="scientific">Streblomastix strix</name>
    <dbReference type="NCBI Taxonomy" id="222440"/>
    <lineage>
        <taxon>Eukaryota</taxon>
        <taxon>Metamonada</taxon>
        <taxon>Preaxostyla</taxon>
        <taxon>Oxymonadida</taxon>
        <taxon>Streblomastigidae</taxon>
        <taxon>Streblomastix</taxon>
    </lineage>
</organism>
<protein>
    <submittedName>
        <fullName evidence="1">Uncharacterized protein</fullName>
    </submittedName>
</protein>
<gene>
    <name evidence="1" type="ORF">EZS28_018576</name>
</gene>
<evidence type="ECO:0000313" key="2">
    <source>
        <dbReference type="Proteomes" id="UP000324800"/>
    </source>
</evidence>
<reference evidence="1 2" key="1">
    <citation type="submission" date="2019-03" db="EMBL/GenBank/DDBJ databases">
        <title>Single cell metagenomics reveals metabolic interactions within the superorganism composed of flagellate Streblomastix strix and complex community of Bacteroidetes bacteria on its surface.</title>
        <authorList>
            <person name="Treitli S.C."/>
            <person name="Kolisko M."/>
            <person name="Husnik F."/>
            <person name="Keeling P."/>
            <person name="Hampl V."/>
        </authorList>
    </citation>
    <scope>NUCLEOTIDE SEQUENCE [LARGE SCALE GENOMIC DNA]</scope>
    <source>
        <strain evidence="1">ST1C</strain>
    </source>
</reference>
<comment type="caution">
    <text evidence="1">The sequence shown here is derived from an EMBL/GenBank/DDBJ whole genome shotgun (WGS) entry which is preliminary data.</text>
</comment>
<sequence length="219" mass="24186">MQSSSSSDGGYVSDNSSLFDSQRQLMYKTDPIVAQQSLFGKNKRKNVDMNSVEQALTQNVAEQQAPILQTSVHTGSLAQTAPQIVPRGVSVQGTAGIMSLSQQFDDKEAVFVLESLMEVNESALKCITYSSTRLWGVNADVPKCRKTESFTEQLIDGYKLALLATEDALNVREQLRGDYAKLDMTKIYSETTNQRMIENMKLQQGNFGYPASASFDLIS</sequence>
<evidence type="ECO:0000313" key="1">
    <source>
        <dbReference type="EMBL" id="KAA6385896.1"/>
    </source>
</evidence>
<dbReference type="EMBL" id="SNRW01005052">
    <property type="protein sequence ID" value="KAA6385896.1"/>
    <property type="molecule type" value="Genomic_DNA"/>
</dbReference>
<name>A0A5J4VUQ1_9EUKA</name>
<proteinExistence type="predicted"/>
<dbReference type="Proteomes" id="UP000324800">
    <property type="component" value="Unassembled WGS sequence"/>
</dbReference>
<accession>A0A5J4VUQ1</accession>